<feature type="domain" description="DUF4349" evidence="3">
    <location>
        <begin position="48"/>
        <end position="251"/>
    </location>
</feature>
<evidence type="ECO:0000259" key="3">
    <source>
        <dbReference type="Pfam" id="PF14257"/>
    </source>
</evidence>
<feature type="chain" id="PRO_5013178320" description="DUF4349 domain-containing protein" evidence="2">
    <location>
        <begin position="25"/>
        <end position="267"/>
    </location>
</feature>
<dbReference type="STRING" id="1220495.SAMN05216288_0809"/>
<keyword evidence="1" id="KW-0472">Membrane</keyword>
<sequence length="267" mass="28853">MLIQRTWFLATALALLTLVGCSPSGDGRAPAGAALQGEMAQPGAFLAYEHSVGIRLPVEQVEPRLAAVRDACSSQRFGQCDLLAIEQSQGHYQAASITVRIAPAGVEPLVGFAGEGGELQSRHTRAEDLAQAVSDTEQQRQRLERQQKTLLLYQARTDLSVSDMLALAHELAEVEVQLAGNAQQSAQQQRRLTTNLLTISFSTEGEPVGRLARIGDAASGMLDNATEGATEALRLLGYGIPFVIILFPLALQVRWLWRKASRARIKA</sequence>
<dbReference type="Proteomes" id="UP000184305">
    <property type="component" value="Unassembled WGS sequence"/>
</dbReference>
<dbReference type="RefSeq" id="WP_073261525.1">
    <property type="nucleotide sequence ID" value="NZ_FRBQ01000001.1"/>
</dbReference>
<keyword evidence="1" id="KW-0812">Transmembrane</keyword>
<evidence type="ECO:0000256" key="1">
    <source>
        <dbReference type="SAM" id="Phobius"/>
    </source>
</evidence>
<proteinExistence type="predicted"/>
<name>A0A1M6X345_9GAMM</name>
<dbReference type="Pfam" id="PF14257">
    <property type="entry name" value="DUF4349"/>
    <property type="match status" value="1"/>
</dbReference>
<feature type="transmembrane region" description="Helical" evidence="1">
    <location>
        <begin position="235"/>
        <end position="257"/>
    </location>
</feature>
<reference evidence="5" key="1">
    <citation type="submission" date="2016-11" db="EMBL/GenBank/DDBJ databases">
        <authorList>
            <person name="Varghese N."/>
            <person name="Submissions S."/>
        </authorList>
    </citation>
    <scope>NUCLEOTIDE SEQUENCE [LARGE SCALE GENOMIC DNA]</scope>
    <source>
        <strain evidence="5">CECT 8089</strain>
    </source>
</reference>
<organism evidence="4 5">
    <name type="scientific">Phytopseudomonas punonensis</name>
    <dbReference type="NCBI Taxonomy" id="1220495"/>
    <lineage>
        <taxon>Bacteria</taxon>
        <taxon>Pseudomonadati</taxon>
        <taxon>Pseudomonadota</taxon>
        <taxon>Gammaproteobacteria</taxon>
        <taxon>Pseudomonadales</taxon>
        <taxon>Pseudomonadaceae</taxon>
        <taxon>Phytopseudomonas</taxon>
    </lineage>
</organism>
<keyword evidence="1" id="KW-1133">Transmembrane helix</keyword>
<dbReference type="OrthoDB" id="5701987at2"/>
<dbReference type="AlphaFoldDB" id="A0A1M6X345"/>
<evidence type="ECO:0000256" key="2">
    <source>
        <dbReference type="SAM" id="SignalP"/>
    </source>
</evidence>
<dbReference type="PROSITE" id="PS51257">
    <property type="entry name" value="PROKAR_LIPOPROTEIN"/>
    <property type="match status" value="1"/>
</dbReference>
<feature type="signal peptide" evidence="2">
    <location>
        <begin position="1"/>
        <end position="24"/>
    </location>
</feature>
<evidence type="ECO:0000313" key="4">
    <source>
        <dbReference type="EMBL" id="SHL00279.1"/>
    </source>
</evidence>
<dbReference type="InterPro" id="IPR025645">
    <property type="entry name" value="DUF4349"/>
</dbReference>
<accession>A0A1M6X345</accession>
<gene>
    <name evidence="4" type="ORF">SAMN05216288_0809</name>
</gene>
<keyword evidence="5" id="KW-1185">Reference proteome</keyword>
<evidence type="ECO:0000313" key="5">
    <source>
        <dbReference type="Proteomes" id="UP000184305"/>
    </source>
</evidence>
<protein>
    <recommendedName>
        <fullName evidence="3">DUF4349 domain-containing protein</fullName>
    </recommendedName>
</protein>
<dbReference type="EMBL" id="FRBQ01000001">
    <property type="protein sequence ID" value="SHL00279.1"/>
    <property type="molecule type" value="Genomic_DNA"/>
</dbReference>
<keyword evidence="2" id="KW-0732">Signal</keyword>